<dbReference type="PANTHER" id="PTHR43414:SF6">
    <property type="entry name" value="MULTIDRUG RESISTANCE PROTEIN MDTG"/>
    <property type="match status" value="1"/>
</dbReference>
<evidence type="ECO:0000313" key="9">
    <source>
        <dbReference type="EMBL" id="BBO77810.1"/>
    </source>
</evidence>
<feature type="transmembrane region" description="Helical" evidence="7">
    <location>
        <begin position="63"/>
        <end position="82"/>
    </location>
</feature>
<feature type="domain" description="Major facilitator superfamily (MFS) profile" evidence="8">
    <location>
        <begin position="1"/>
        <end position="281"/>
    </location>
</feature>
<evidence type="ECO:0000313" key="10">
    <source>
        <dbReference type="Proteomes" id="UP000427769"/>
    </source>
</evidence>
<keyword evidence="6 7" id="KW-0472">Membrane</keyword>
<sequence>MLSIVQGILGGISTVGLIIVSSSSSSEWVSRDIGLFQNAMTLGQLIGPPIGALAATTLGYRGAFITASALVFITLIFCFFYVKEFPSELRVPTGMKRPAINQKTLIAWGLCFSATVQLMFLPSVLPNVFRGFHMNESMAIKSAGLVVMLYTATAITGTFLLCRLAARVKIHRLIIKVGILGTIMQVLLSVCPGITSFVAIRMLQTAMIAAIMPLVFSSFSSDMDGRVLGFLNSGRFAGNAMGPMIGTFVLAFSNFNWLYLSIASLGLVAVVSYAFSFAGPSNAG</sequence>
<dbReference type="Proteomes" id="UP000427769">
    <property type="component" value="Chromosome"/>
</dbReference>
<keyword evidence="2" id="KW-0813">Transport</keyword>
<evidence type="ECO:0000256" key="7">
    <source>
        <dbReference type="SAM" id="Phobius"/>
    </source>
</evidence>
<evidence type="ECO:0000259" key="8">
    <source>
        <dbReference type="PROSITE" id="PS50850"/>
    </source>
</evidence>
<keyword evidence="3" id="KW-1003">Cell membrane</keyword>
<feature type="transmembrane region" description="Helical" evidence="7">
    <location>
        <begin position="145"/>
        <end position="166"/>
    </location>
</feature>
<dbReference type="SUPFAM" id="SSF103473">
    <property type="entry name" value="MFS general substrate transporter"/>
    <property type="match status" value="1"/>
</dbReference>
<accession>A0A5K7ZAK6</accession>
<dbReference type="AlphaFoldDB" id="A0A5K7ZAK6"/>
<dbReference type="Pfam" id="PF07690">
    <property type="entry name" value="MFS_1"/>
    <property type="match status" value="1"/>
</dbReference>
<dbReference type="InterPro" id="IPR011701">
    <property type="entry name" value="MFS"/>
</dbReference>
<evidence type="ECO:0000256" key="5">
    <source>
        <dbReference type="ARBA" id="ARBA00022989"/>
    </source>
</evidence>
<dbReference type="PROSITE" id="PS50850">
    <property type="entry name" value="MFS"/>
    <property type="match status" value="1"/>
</dbReference>
<keyword evidence="5 7" id="KW-1133">Transmembrane helix</keyword>
<gene>
    <name evidence="9" type="ORF">DSCW_52270</name>
</gene>
<feature type="transmembrane region" description="Helical" evidence="7">
    <location>
        <begin position="236"/>
        <end position="252"/>
    </location>
</feature>
<evidence type="ECO:0000256" key="2">
    <source>
        <dbReference type="ARBA" id="ARBA00022448"/>
    </source>
</evidence>
<keyword evidence="4 7" id="KW-0812">Transmembrane</keyword>
<name>A0A5K7ZAK6_9BACT</name>
<protein>
    <recommendedName>
        <fullName evidence="8">Major facilitator superfamily (MFS) profile domain-containing protein</fullName>
    </recommendedName>
</protein>
<evidence type="ECO:0000256" key="1">
    <source>
        <dbReference type="ARBA" id="ARBA00004651"/>
    </source>
</evidence>
<dbReference type="KEGG" id="dwd:DSCW_52270"/>
<dbReference type="Gene3D" id="1.20.1250.20">
    <property type="entry name" value="MFS general substrate transporter like domains"/>
    <property type="match status" value="1"/>
</dbReference>
<evidence type="ECO:0000256" key="4">
    <source>
        <dbReference type="ARBA" id="ARBA00022692"/>
    </source>
</evidence>
<comment type="subcellular location">
    <subcellularLocation>
        <location evidence="1">Cell membrane</location>
        <topology evidence="1">Multi-pass membrane protein</topology>
    </subcellularLocation>
</comment>
<feature type="transmembrane region" description="Helical" evidence="7">
    <location>
        <begin position="196"/>
        <end position="216"/>
    </location>
</feature>
<feature type="transmembrane region" description="Helical" evidence="7">
    <location>
        <begin position="258"/>
        <end position="278"/>
    </location>
</feature>
<feature type="transmembrane region" description="Helical" evidence="7">
    <location>
        <begin position="105"/>
        <end position="125"/>
    </location>
</feature>
<evidence type="ECO:0000256" key="6">
    <source>
        <dbReference type="ARBA" id="ARBA00023136"/>
    </source>
</evidence>
<dbReference type="GO" id="GO:0022857">
    <property type="term" value="F:transmembrane transporter activity"/>
    <property type="evidence" value="ECO:0007669"/>
    <property type="project" value="InterPro"/>
</dbReference>
<dbReference type="GO" id="GO:0005886">
    <property type="term" value="C:plasma membrane"/>
    <property type="evidence" value="ECO:0007669"/>
    <property type="project" value="UniProtKB-SubCell"/>
</dbReference>
<dbReference type="InterPro" id="IPR020846">
    <property type="entry name" value="MFS_dom"/>
</dbReference>
<reference evidence="9 10" key="1">
    <citation type="submission" date="2019-11" db="EMBL/GenBank/DDBJ databases">
        <title>Comparative genomics of hydrocarbon-degrading Desulfosarcina strains.</title>
        <authorList>
            <person name="Watanabe M."/>
            <person name="Kojima H."/>
            <person name="Fukui M."/>
        </authorList>
    </citation>
    <scope>NUCLEOTIDE SEQUENCE [LARGE SCALE GENOMIC DNA]</scope>
    <source>
        <strain evidence="9 10">PP31</strain>
    </source>
</reference>
<dbReference type="InterPro" id="IPR036259">
    <property type="entry name" value="MFS_trans_sf"/>
</dbReference>
<evidence type="ECO:0000256" key="3">
    <source>
        <dbReference type="ARBA" id="ARBA00022475"/>
    </source>
</evidence>
<dbReference type="EMBL" id="AP021875">
    <property type="protein sequence ID" value="BBO77810.1"/>
    <property type="molecule type" value="Genomic_DNA"/>
</dbReference>
<organism evidence="9 10">
    <name type="scientific">Desulfosarcina widdelii</name>
    <dbReference type="NCBI Taxonomy" id="947919"/>
    <lineage>
        <taxon>Bacteria</taxon>
        <taxon>Pseudomonadati</taxon>
        <taxon>Thermodesulfobacteriota</taxon>
        <taxon>Desulfobacteria</taxon>
        <taxon>Desulfobacterales</taxon>
        <taxon>Desulfosarcinaceae</taxon>
        <taxon>Desulfosarcina</taxon>
    </lineage>
</organism>
<dbReference type="PANTHER" id="PTHR43414">
    <property type="entry name" value="MULTIDRUG RESISTANCE PROTEIN MDTG"/>
    <property type="match status" value="1"/>
</dbReference>
<proteinExistence type="predicted"/>
<keyword evidence="10" id="KW-1185">Reference proteome</keyword>